<evidence type="ECO:0000313" key="11">
    <source>
        <dbReference type="Proteomes" id="UP000032266"/>
    </source>
</evidence>
<dbReference type="PRINTS" id="PR01023">
    <property type="entry name" value="NAFLGMOTY"/>
</dbReference>
<reference evidence="10 11" key="1">
    <citation type="submission" date="2014-01" db="EMBL/GenBank/DDBJ databases">
        <title>Full genme sequencing of cellulolytic bacterium Gynuella sunshinyii YC6258T gen. nov., sp. nov.</title>
        <authorList>
            <person name="Khan H."/>
            <person name="Chung E.J."/>
            <person name="Chung Y.R."/>
        </authorList>
    </citation>
    <scope>NUCLEOTIDE SEQUENCE [LARGE SCALE GENOMIC DNA]</scope>
    <source>
        <strain evidence="10 11">YC6258</strain>
    </source>
</reference>
<evidence type="ECO:0000256" key="2">
    <source>
        <dbReference type="ARBA" id="ARBA00008914"/>
    </source>
</evidence>
<dbReference type="Gene3D" id="3.30.1330.60">
    <property type="entry name" value="OmpA-like domain"/>
    <property type="match status" value="1"/>
</dbReference>
<dbReference type="Proteomes" id="UP000032266">
    <property type="component" value="Chromosome"/>
</dbReference>
<evidence type="ECO:0000256" key="1">
    <source>
        <dbReference type="ARBA" id="ARBA00004162"/>
    </source>
</evidence>
<dbReference type="HOGENOM" id="CLU_016890_0_0_6"/>
<keyword evidence="6 7" id="KW-0472">Membrane</keyword>
<keyword evidence="5 8" id="KW-1133">Transmembrane helix</keyword>
<dbReference type="STRING" id="1445510.YC6258_03126"/>
<dbReference type="EMBL" id="CP007142">
    <property type="protein sequence ID" value="AJQ95162.1"/>
    <property type="molecule type" value="Genomic_DNA"/>
</dbReference>
<keyword evidence="10" id="KW-0282">Flagellum</keyword>
<evidence type="ECO:0000256" key="3">
    <source>
        <dbReference type="ARBA" id="ARBA00022475"/>
    </source>
</evidence>
<feature type="transmembrane region" description="Helical" evidence="8">
    <location>
        <begin position="21"/>
        <end position="38"/>
    </location>
</feature>
<evidence type="ECO:0000256" key="5">
    <source>
        <dbReference type="ARBA" id="ARBA00022989"/>
    </source>
</evidence>
<dbReference type="PANTHER" id="PTHR30329">
    <property type="entry name" value="STATOR ELEMENT OF FLAGELLAR MOTOR COMPLEX"/>
    <property type="match status" value="1"/>
</dbReference>
<evidence type="ECO:0000256" key="6">
    <source>
        <dbReference type="ARBA" id="ARBA00023136"/>
    </source>
</evidence>
<comment type="subcellular location">
    <subcellularLocation>
        <location evidence="1">Cell membrane</location>
        <topology evidence="1">Single-pass membrane protein</topology>
    </subcellularLocation>
</comment>
<keyword evidence="4 8" id="KW-0812">Transmembrane</keyword>
<dbReference type="PANTHER" id="PTHR30329:SF21">
    <property type="entry name" value="LIPOPROTEIN YIAD-RELATED"/>
    <property type="match status" value="1"/>
</dbReference>
<feature type="domain" description="OmpA-like" evidence="9">
    <location>
        <begin position="132"/>
        <end position="252"/>
    </location>
</feature>
<keyword evidence="3" id="KW-1003">Cell membrane</keyword>
<keyword evidence="11" id="KW-1185">Reference proteome</keyword>
<protein>
    <submittedName>
        <fullName evidence="10">Flagellar motor protein</fullName>
    </submittedName>
</protein>
<dbReference type="Pfam" id="PF00691">
    <property type="entry name" value="OmpA"/>
    <property type="match status" value="1"/>
</dbReference>
<proteinExistence type="inferred from homology"/>
<dbReference type="CDD" id="cd07185">
    <property type="entry name" value="OmpA_C-like"/>
    <property type="match status" value="1"/>
</dbReference>
<dbReference type="Pfam" id="PF13677">
    <property type="entry name" value="MotB_plug"/>
    <property type="match status" value="1"/>
</dbReference>
<name>A0A0C5VKE7_9GAMM</name>
<dbReference type="OrthoDB" id="9815217at2"/>
<dbReference type="InterPro" id="IPR036737">
    <property type="entry name" value="OmpA-like_sf"/>
</dbReference>
<evidence type="ECO:0000256" key="8">
    <source>
        <dbReference type="SAM" id="Phobius"/>
    </source>
</evidence>
<dbReference type="PROSITE" id="PS51123">
    <property type="entry name" value="OMPA_2"/>
    <property type="match status" value="1"/>
</dbReference>
<evidence type="ECO:0000256" key="4">
    <source>
        <dbReference type="ARBA" id="ARBA00022692"/>
    </source>
</evidence>
<evidence type="ECO:0000256" key="7">
    <source>
        <dbReference type="PROSITE-ProRule" id="PRU00473"/>
    </source>
</evidence>
<comment type="similarity">
    <text evidence="2">Belongs to the MotB family.</text>
</comment>
<organism evidence="10 11">
    <name type="scientific">Gynuella sunshinyii YC6258</name>
    <dbReference type="NCBI Taxonomy" id="1445510"/>
    <lineage>
        <taxon>Bacteria</taxon>
        <taxon>Pseudomonadati</taxon>
        <taxon>Pseudomonadota</taxon>
        <taxon>Gammaproteobacteria</taxon>
        <taxon>Oceanospirillales</taxon>
        <taxon>Saccharospirillaceae</taxon>
        <taxon>Gynuella</taxon>
    </lineage>
</organism>
<dbReference type="GO" id="GO:0005886">
    <property type="term" value="C:plasma membrane"/>
    <property type="evidence" value="ECO:0007669"/>
    <property type="project" value="UniProtKB-SubCell"/>
</dbReference>
<gene>
    <name evidence="10" type="ORF">YC6258_03126</name>
</gene>
<dbReference type="InterPro" id="IPR050330">
    <property type="entry name" value="Bact_OuterMem_StrucFunc"/>
</dbReference>
<dbReference type="PATRIC" id="fig|1445510.3.peg.3090"/>
<dbReference type="SUPFAM" id="SSF103088">
    <property type="entry name" value="OmpA-like"/>
    <property type="match status" value="1"/>
</dbReference>
<dbReference type="InterPro" id="IPR006665">
    <property type="entry name" value="OmpA-like"/>
</dbReference>
<dbReference type="KEGG" id="gsn:YC6258_03126"/>
<sequence>MAYRHFSRTNNQRVNRWLVSYADFMTLLFAYFAFLFAISEVDKAKFENYTNTLVKIFDVSPSSRQPIDMKLVPKGDSLLTTPENIPPLPDVELRNDDQQYPAPSSLLEIKQSMETQFEQQIQDRLFSVSGSENWVSWTLDSDLSFKSGTAVLTPASEAILYELAKLMKNQDVPIQVEGHTDNQKVIDGKFRSNWELSAARAVAVVEYLQQAGIDPRRLSVLAYGEYQPIADNDKPQGRTMNRRVVIQASSLFAKTESVNPGEGE</sequence>
<dbReference type="RefSeq" id="WP_044617519.1">
    <property type="nucleotide sequence ID" value="NZ_CP007142.1"/>
</dbReference>
<evidence type="ECO:0000313" key="10">
    <source>
        <dbReference type="EMBL" id="AJQ95162.1"/>
    </source>
</evidence>
<dbReference type="AlphaFoldDB" id="A0A0C5VKE7"/>
<keyword evidence="10" id="KW-0966">Cell projection</keyword>
<dbReference type="InterPro" id="IPR025713">
    <property type="entry name" value="MotB-like_N_dom"/>
</dbReference>
<keyword evidence="10" id="KW-0969">Cilium</keyword>
<evidence type="ECO:0000259" key="9">
    <source>
        <dbReference type="PROSITE" id="PS51123"/>
    </source>
</evidence>
<accession>A0A0C5VKE7</accession>